<reference evidence="2" key="1">
    <citation type="submission" date="2015-03" db="EMBL/GenBank/DDBJ databases">
        <authorList>
            <consortium name="Pathogen Informatics"/>
        </authorList>
    </citation>
    <scope>NUCLEOTIDE SEQUENCE [LARGE SCALE GENOMIC DNA]</scope>
    <source>
        <strain evidence="2">NCTC11134</strain>
        <plasmid evidence="2">2</plasmid>
    </source>
</reference>
<dbReference type="EMBL" id="LN868939">
    <property type="protein sequence ID" value="CRY83364.1"/>
    <property type="molecule type" value="Genomic_DNA"/>
</dbReference>
<evidence type="ECO:0000313" key="2">
    <source>
        <dbReference type="Proteomes" id="UP000057820"/>
    </source>
</evidence>
<sequence length="135" mass="15042">MTDDNMAGHLKTWQTYKQQGISGEFKMEHDIGAALAARCDTLVQDLYQAKRDAQGLEFLGGYGGLPSAQDLQRKYQQKAVGGAEHDPNDNAVARIQQHIEIVETMRDAYLAAIGQLQNVDQYNSQQMNGQTDQVR</sequence>
<gene>
    <name evidence="1" type="ORF">ERS450000_05456</name>
</gene>
<evidence type="ECO:0000313" key="1">
    <source>
        <dbReference type="EMBL" id="CRY83364.1"/>
    </source>
</evidence>
<proteinExistence type="predicted"/>
<dbReference type="KEGG" id="nfr:ERS450000_05456"/>
<protein>
    <submittedName>
        <fullName evidence="1">Uncharacterized protein</fullName>
    </submittedName>
</protein>
<name>A0A0H5P7N2_NOCFR</name>
<geneLocation type="plasmid" evidence="1">
    <name>2</name>
</geneLocation>
<dbReference type="AlphaFoldDB" id="A0A0H5P7N2"/>
<dbReference type="RefSeq" id="WP_060594671.1">
    <property type="nucleotide sequence ID" value="NZ_CP031418.1"/>
</dbReference>
<dbReference type="Proteomes" id="UP000057820">
    <property type="component" value="Plasmid 2"/>
</dbReference>
<keyword evidence="1" id="KW-0614">Plasmid</keyword>
<organism evidence="1 2">
    <name type="scientific">Nocardia farcinica</name>
    <dbReference type="NCBI Taxonomy" id="37329"/>
    <lineage>
        <taxon>Bacteria</taxon>
        <taxon>Bacillati</taxon>
        <taxon>Actinomycetota</taxon>
        <taxon>Actinomycetes</taxon>
        <taxon>Mycobacteriales</taxon>
        <taxon>Nocardiaceae</taxon>
        <taxon>Nocardia</taxon>
    </lineage>
</organism>
<accession>A0A0H5P7N2</accession>